<dbReference type="InterPro" id="IPR000551">
    <property type="entry name" value="MerR-type_HTH_dom"/>
</dbReference>
<dbReference type="SUPFAM" id="SSF46955">
    <property type="entry name" value="Putative DNA-binding domain"/>
    <property type="match status" value="1"/>
</dbReference>
<proteinExistence type="predicted"/>
<dbReference type="PANTHER" id="PTHR30204:SF97">
    <property type="entry name" value="MERR FAMILY REGULATORY PROTEIN"/>
    <property type="match status" value="1"/>
</dbReference>
<feature type="domain" description="HTH merR-type" evidence="2">
    <location>
        <begin position="3"/>
        <end position="71"/>
    </location>
</feature>
<dbReference type="EMBL" id="LN868938">
    <property type="protein sequence ID" value="CRY79123.1"/>
    <property type="molecule type" value="Genomic_DNA"/>
</dbReference>
<protein>
    <submittedName>
        <fullName evidence="3">HTH-type transcriptional activator tipA</fullName>
    </submittedName>
</protein>
<dbReference type="InterPro" id="IPR009061">
    <property type="entry name" value="DNA-bd_dom_put_sf"/>
</dbReference>
<dbReference type="GO" id="GO:0003700">
    <property type="term" value="F:DNA-binding transcription factor activity"/>
    <property type="evidence" value="ECO:0007669"/>
    <property type="project" value="InterPro"/>
</dbReference>
<evidence type="ECO:0000256" key="1">
    <source>
        <dbReference type="ARBA" id="ARBA00023125"/>
    </source>
</evidence>
<dbReference type="RefSeq" id="WP_060593134.1">
    <property type="nucleotide sequence ID" value="NZ_CAACYE020000001.1"/>
</dbReference>
<gene>
    <name evidence="3" type="primary">tipA_2</name>
    <name evidence="3" type="ORF">ERS450000_03334</name>
</gene>
<dbReference type="InterPro" id="IPR047057">
    <property type="entry name" value="MerR_fam"/>
</dbReference>
<dbReference type="PROSITE" id="PS50937">
    <property type="entry name" value="HTH_MERR_2"/>
    <property type="match status" value="1"/>
</dbReference>
<dbReference type="PRINTS" id="PR00040">
    <property type="entry name" value="HTHMERR"/>
</dbReference>
<keyword evidence="1" id="KW-0238">DNA-binding</keyword>
<evidence type="ECO:0000313" key="3">
    <source>
        <dbReference type="EMBL" id="CRY79123.1"/>
    </source>
</evidence>
<dbReference type="Pfam" id="PF13411">
    <property type="entry name" value="MerR_1"/>
    <property type="match status" value="1"/>
</dbReference>
<dbReference type="KEGG" id="nfr:ERS450000_03334"/>
<sequence>MAELSIGELAARFGLATHVLRHWEDAGLLTPRRDAGGRRRYRADDVERVGVILIGKSVGFSLDEIRELFARVADRSGRRRLLQAQHARLTEHIARAEAARAAIEHALDCTAEDVRTCPHFRTALTAALPADPGQK</sequence>
<name>A0A0H5NV34_NOCFR</name>
<dbReference type="AlphaFoldDB" id="A0A0H5NV34"/>
<dbReference type="Proteomes" id="UP000057820">
    <property type="component" value="Chromosome 1"/>
</dbReference>
<dbReference type="CDD" id="cd00592">
    <property type="entry name" value="HTH_MerR-like"/>
    <property type="match status" value="1"/>
</dbReference>
<dbReference type="Gene3D" id="1.10.1660.10">
    <property type="match status" value="1"/>
</dbReference>
<evidence type="ECO:0000313" key="4">
    <source>
        <dbReference type="Proteomes" id="UP000057820"/>
    </source>
</evidence>
<evidence type="ECO:0000259" key="2">
    <source>
        <dbReference type="PROSITE" id="PS50937"/>
    </source>
</evidence>
<organism evidence="3 4">
    <name type="scientific">Nocardia farcinica</name>
    <dbReference type="NCBI Taxonomy" id="37329"/>
    <lineage>
        <taxon>Bacteria</taxon>
        <taxon>Bacillati</taxon>
        <taxon>Actinomycetota</taxon>
        <taxon>Actinomycetes</taxon>
        <taxon>Mycobacteriales</taxon>
        <taxon>Nocardiaceae</taxon>
        <taxon>Nocardia</taxon>
    </lineage>
</organism>
<reference evidence="4" key="1">
    <citation type="submission" date="2015-03" db="EMBL/GenBank/DDBJ databases">
        <authorList>
            <consortium name="Pathogen Informatics"/>
        </authorList>
    </citation>
    <scope>NUCLEOTIDE SEQUENCE [LARGE SCALE GENOMIC DNA]</scope>
    <source>
        <strain evidence="4">NCTC11134</strain>
    </source>
</reference>
<dbReference type="PANTHER" id="PTHR30204">
    <property type="entry name" value="REDOX-CYCLING DRUG-SENSING TRANSCRIPTIONAL ACTIVATOR SOXR"/>
    <property type="match status" value="1"/>
</dbReference>
<dbReference type="SMART" id="SM00422">
    <property type="entry name" value="HTH_MERR"/>
    <property type="match status" value="1"/>
</dbReference>
<accession>A0A0H5NV34</accession>
<dbReference type="GO" id="GO:0003677">
    <property type="term" value="F:DNA binding"/>
    <property type="evidence" value="ECO:0007669"/>
    <property type="project" value="UniProtKB-KW"/>
</dbReference>